<keyword evidence="9 11" id="KW-0472">Membrane</keyword>
<feature type="non-terminal residue" evidence="12">
    <location>
        <position position="1"/>
    </location>
</feature>
<evidence type="ECO:0000256" key="1">
    <source>
        <dbReference type="ARBA" id="ARBA00004651"/>
    </source>
</evidence>
<dbReference type="InterPro" id="IPR004878">
    <property type="entry name" value="Otopetrin"/>
</dbReference>
<dbReference type="OrthoDB" id="6429739at2759"/>
<keyword evidence="8" id="KW-0406">Ion transport</keyword>
<organism evidence="12 13">
    <name type="scientific">Hypsibius exemplaris</name>
    <name type="common">Freshwater tardigrade</name>
    <dbReference type="NCBI Taxonomy" id="2072580"/>
    <lineage>
        <taxon>Eukaryota</taxon>
        <taxon>Metazoa</taxon>
        <taxon>Ecdysozoa</taxon>
        <taxon>Tardigrada</taxon>
        <taxon>Eutardigrada</taxon>
        <taxon>Parachela</taxon>
        <taxon>Hypsibioidea</taxon>
        <taxon>Hypsibiidae</taxon>
        <taxon>Hypsibius</taxon>
    </lineage>
</organism>
<gene>
    <name evidence="12" type="ORF">BV898_17021</name>
</gene>
<dbReference type="AlphaFoldDB" id="A0A9X6NES5"/>
<evidence type="ECO:0000256" key="2">
    <source>
        <dbReference type="ARBA" id="ARBA00006513"/>
    </source>
</evidence>
<dbReference type="Pfam" id="PF03189">
    <property type="entry name" value="Otopetrin"/>
    <property type="match status" value="1"/>
</dbReference>
<evidence type="ECO:0000256" key="3">
    <source>
        <dbReference type="ARBA" id="ARBA00022448"/>
    </source>
</evidence>
<keyword evidence="6" id="KW-0375">Hydrogen ion transport</keyword>
<keyword evidence="5 11" id="KW-0812">Transmembrane</keyword>
<dbReference type="PANTHER" id="PTHR21522">
    <property type="entry name" value="PROTON CHANNEL OTOP"/>
    <property type="match status" value="1"/>
</dbReference>
<sequence length="304" mass="35088">AAPILYPFIVEYSLICAALIYVMWTNIDIFVGPGRPVVLRKLLPGVRSHSVDDSLDTIDEHGHPDKRHQYTVDCKGSTNGMFMGILAVVAMIISMVLFFFWIKLPNYKFFAVLESYISISVLYFITTFAVMVAFYRLRDFRFDYKEGVPLDDVLLITSQMGVILFNAFIIICGQQRARSAHNEDPERATTNTLGVLASSLETIQSVSQTILLLDATRRKPYKQSHITNRPGREMITFLLVCNLGMWFLDTLESWRRQLHPVQIEFFGFWPWILVTHISMPLAIFYRFHSSVMFSEVWKKSYKAK</sequence>
<comment type="similarity">
    <text evidence="2">Belongs to the otopetrin family.</text>
</comment>
<evidence type="ECO:0000256" key="5">
    <source>
        <dbReference type="ARBA" id="ARBA00022692"/>
    </source>
</evidence>
<proteinExistence type="inferred from homology"/>
<evidence type="ECO:0000256" key="6">
    <source>
        <dbReference type="ARBA" id="ARBA00022781"/>
    </source>
</evidence>
<evidence type="ECO:0000256" key="8">
    <source>
        <dbReference type="ARBA" id="ARBA00023065"/>
    </source>
</evidence>
<reference evidence="13" key="1">
    <citation type="submission" date="2017-01" db="EMBL/GenBank/DDBJ databases">
        <title>Comparative genomics of anhydrobiosis in the tardigrade Hypsibius dujardini.</title>
        <authorList>
            <person name="Yoshida Y."/>
            <person name="Koutsovoulos G."/>
            <person name="Laetsch D."/>
            <person name="Stevens L."/>
            <person name="Kumar S."/>
            <person name="Horikawa D."/>
            <person name="Ishino K."/>
            <person name="Komine S."/>
            <person name="Tomita M."/>
            <person name="Blaxter M."/>
            <person name="Arakawa K."/>
        </authorList>
    </citation>
    <scope>NUCLEOTIDE SEQUENCE [LARGE SCALE GENOMIC DNA]</scope>
    <source>
        <strain evidence="13">Z151</strain>
    </source>
</reference>
<accession>A0A9X6NES5</accession>
<dbReference type="Proteomes" id="UP000192578">
    <property type="component" value="Unassembled WGS sequence"/>
</dbReference>
<keyword evidence="3" id="KW-0813">Transport</keyword>
<protein>
    <recommendedName>
        <fullName evidence="14">Otopetrin-2</fullName>
    </recommendedName>
</protein>
<feature type="transmembrane region" description="Helical" evidence="11">
    <location>
        <begin position="109"/>
        <end position="133"/>
    </location>
</feature>
<evidence type="ECO:0000256" key="9">
    <source>
        <dbReference type="ARBA" id="ARBA00023136"/>
    </source>
</evidence>
<evidence type="ECO:0000313" key="13">
    <source>
        <dbReference type="Proteomes" id="UP000192578"/>
    </source>
</evidence>
<evidence type="ECO:0000256" key="10">
    <source>
        <dbReference type="ARBA" id="ARBA00023303"/>
    </source>
</evidence>
<keyword evidence="7 11" id="KW-1133">Transmembrane helix</keyword>
<evidence type="ECO:0000256" key="7">
    <source>
        <dbReference type="ARBA" id="ARBA00022989"/>
    </source>
</evidence>
<dbReference type="GO" id="GO:0015252">
    <property type="term" value="F:proton channel activity"/>
    <property type="evidence" value="ECO:0007669"/>
    <property type="project" value="InterPro"/>
</dbReference>
<feature type="transmembrane region" description="Helical" evidence="11">
    <location>
        <begin position="153"/>
        <end position="172"/>
    </location>
</feature>
<dbReference type="EMBL" id="MTYJ01000275">
    <property type="protein sequence ID" value="OWA52570.1"/>
    <property type="molecule type" value="Genomic_DNA"/>
</dbReference>
<evidence type="ECO:0000256" key="4">
    <source>
        <dbReference type="ARBA" id="ARBA00022475"/>
    </source>
</evidence>
<name>A0A9X6NES5_HYPEX</name>
<feature type="transmembrane region" description="Helical" evidence="11">
    <location>
        <begin position="268"/>
        <end position="287"/>
    </location>
</feature>
<keyword evidence="13" id="KW-1185">Reference proteome</keyword>
<keyword evidence="10" id="KW-0407">Ion channel</keyword>
<evidence type="ECO:0000313" key="12">
    <source>
        <dbReference type="EMBL" id="OWA52570.1"/>
    </source>
</evidence>
<dbReference type="GO" id="GO:0005886">
    <property type="term" value="C:plasma membrane"/>
    <property type="evidence" value="ECO:0007669"/>
    <property type="project" value="UniProtKB-SubCell"/>
</dbReference>
<comment type="subcellular location">
    <subcellularLocation>
        <location evidence="1">Cell membrane</location>
        <topology evidence="1">Multi-pass membrane protein</topology>
    </subcellularLocation>
</comment>
<feature type="transmembrane region" description="Helical" evidence="11">
    <location>
        <begin position="12"/>
        <end position="31"/>
    </location>
</feature>
<dbReference type="PANTHER" id="PTHR21522:SF32">
    <property type="entry name" value="OTOPETRIN-2"/>
    <property type="match status" value="1"/>
</dbReference>
<keyword evidence="4" id="KW-1003">Cell membrane</keyword>
<evidence type="ECO:0008006" key="14">
    <source>
        <dbReference type="Google" id="ProtNLM"/>
    </source>
</evidence>
<feature type="transmembrane region" description="Helical" evidence="11">
    <location>
        <begin position="81"/>
        <end position="102"/>
    </location>
</feature>
<evidence type="ECO:0000256" key="11">
    <source>
        <dbReference type="SAM" id="Phobius"/>
    </source>
</evidence>
<comment type="caution">
    <text evidence="12">The sequence shown here is derived from an EMBL/GenBank/DDBJ whole genome shotgun (WGS) entry which is preliminary data.</text>
</comment>